<dbReference type="Proteomes" id="UP000595140">
    <property type="component" value="Unassembled WGS sequence"/>
</dbReference>
<evidence type="ECO:0000313" key="1">
    <source>
        <dbReference type="EMBL" id="VFQ91160.1"/>
    </source>
</evidence>
<gene>
    <name evidence="1" type="ORF">CCAM_LOCUS32936</name>
</gene>
<dbReference type="AlphaFoldDB" id="A0A484MQV7"/>
<accession>A0A484MQV7</accession>
<keyword evidence="2" id="KW-1185">Reference proteome</keyword>
<name>A0A484MQV7_9ASTE</name>
<organism evidence="1 2">
    <name type="scientific">Cuscuta campestris</name>
    <dbReference type="NCBI Taxonomy" id="132261"/>
    <lineage>
        <taxon>Eukaryota</taxon>
        <taxon>Viridiplantae</taxon>
        <taxon>Streptophyta</taxon>
        <taxon>Embryophyta</taxon>
        <taxon>Tracheophyta</taxon>
        <taxon>Spermatophyta</taxon>
        <taxon>Magnoliopsida</taxon>
        <taxon>eudicotyledons</taxon>
        <taxon>Gunneridae</taxon>
        <taxon>Pentapetalae</taxon>
        <taxon>asterids</taxon>
        <taxon>lamiids</taxon>
        <taxon>Solanales</taxon>
        <taxon>Convolvulaceae</taxon>
        <taxon>Cuscuteae</taxon>
        <taxon>Cuscuta</taxon>
        <taxon>Cuscuta subgen. Grammica</taxon>
        <taxon>Cuscuta sect. Cleistogrammica</taxon>
    </lineage>
</organism>
<dbReference type="EMBL" id="OOIL02004257">
    <property type="protein sequence ID" value="VFQ91160.1"/>
    <property type="molecule type" value="Genomic_DNA"/>
</dbReference>
<protein>
    <submittedName>
        <fullName evidence="1">Uncharacterized protein</fullName>
    </submittedName>
</protein>
<proteinExistence type="predicted"/>
<sequence>MISKLCLLKDHSSEIQSYLDRGIKAKTLDLSLVSRSPIVQVSSAVAVTGSDISAPVEGLRPSHWPKSAIVARSGSERASPS</sequence>
<evidence type="ECO:0000313" key="2">
    <source>
        <dbReference type="Proteomes" id="UP000595140"/>
    </source>
</evidence>
<reference evidence="1 2" key="1">
    <citation type="submission" date="2018-04" db="EMBL/GenBank/DDBJ databases">
        <authorList>
            <person name="Vogel A."/>
        </authorList>
    </citation>
    <scope>NUCLEOTIDE SEQUENCE [LARGE SCALE GENOMIC DNA]</scope>
</reference>